<evidence type="ECO:0000313" key="2">
    <source>
        <dbReference type="Proteomes" id="UP000054683"/>
    </source>
</evidence>
<dbReference type="RefSeq" id="WP_062080801.1">
    <property type="nucleotide sequence ID" value="NZ_FCOK02000001.1"/>
</dbReference>
<accession>A0A158ENV6</accession>
<dbReference type="Proteomes" id="UP000054683">
    <property type="component" value="Unassembled WGS sequence"/>
</dbReference>
<sequence length="65" mass="7220">MDEAFPTAADFKETLGQFSALTTFMFVDGKGVLALLSDNCKAELRRMCDALCDELQQYAKEINHG</sequence>
<proteinExistence type="predicted"/>
<reference evidence="1 2" key="1">
    <citation type="submission" date="2016-01" db="EMBL/GenBank/DDBJ databases">
        <authorList>
            <person name="Oliw E.H."/>
        </authorList>
    </citation>
    <scope>NUCLEOTIDE SEQUENCE [LARGE SCALE GENOMIC DNA]</scope>
    <source>
        <strain evidence="1">LMG 27134</strain>
    </source>
</reference>
<protein>
    <submittedName>
        <fullName evidence="1">Uncharacterized protein</fullName>
    </submittedName>
</protein>
<evidence type="ECO:0000313" key="1">
    <source>
        <dbReference type="EMBL" id="SAL09251.1"/>
    </source>
</evidence>
<dbReference type="EMBL" id="FCOK02000001">
    <property type="protein sequence ID" value="SAL09251.1"/>
    <property type="molecule type" value="Genomic_DNA"/>
</dbReference>
<dbReference type="AlphaFoldDB" id="A0A158ENV6"/>
<name>A0A158ENV6_9BURK</name>
<gene>
    <name evidence="1" type="ORF">AWB69_00006</name>
</gene>
<organism evidence="1 2">
    <name type="scientific">Caballeronia udeis</name>
    <dbReference type="NCBI Taxonomy" id="1232866"/>
    <lineage>
        <taxon>Bacteria</taxon>
        <taxon>Pseudomonadati</taxon>
        <taxon>Pseudomonadota</taxon>
        <taxon>Betaproteobacteria</taxon>
        <taxon>Burkholderiales</taxon>
        <taxon>Burkholderiaceae</taxon>
        <taxon>Caballeronia</taxon>
    </lineage>
</organism>